<proteinExistence type="predicted"/>
<dbReference type="InterPro" id="IPR013766">
    <property type="entry name" value="Thioredoxin_domain"/>
</dbReference>
<dbReference type="InterPro" id="IPR017937">
    <property type="entry name" value="Thioredoxin_CS"/>
</dbReference>
<evidence type="ECO:0000313" key="5">
    <source>
        <dbReference type="Proteomes" id="UP001316087"/>
    </source>
</evidence>
<feature type="domain" description="Thioredoxin" evidence="3">
    <location>
        <begin position="49"/>
        <end position="190"/>
    </location>
</feature>
<organism evidence="4 5">
    <name type="scientific">Solibacillus palustris</name>
    <dbReference type="NCBI Taxonomy" id="2908203"/>
    <lineage>
        <taxon>Bacteria</taxon>
        <taxon>Bacillati</taxon>
        <taxon>Bacillota</taxon>
        <taxon>Bacilli</taxon>
        <taxon>Bacillales</taxon>
        <taxon>Caryophanaceae</taxon>
        <taxon>Solibacillus</taxon>
    </lineage>
</organism>
<protein>
    <submittedName>
        <fullName evidence="4">TlpA family protein disulfide reductase</fullName>
    </submittedName>
</protein>
<dbReference type="Proteomes" id="UP001316087">
    <property type="component" value="Unassembled WGS sequence"/>
</dbReference>
<dbReference type="SUPFAM" id="SSF52833">
    <property type="entry name" value="Thioredoxin-like"/>
    <property type="match status" value="1"/>
</dbReference>
<dbReference type="PANTHER" id="PTHR42852">
    <property type="entry name" value="THIOL:DISULFIDE INTERCHANGE PROTEIN DSBE"/>
    <property type="match status" value="1"/>
</dbReference>
<sequence length="190" mass="21846">MKKNIGILIVLVLVITMIGTYIKKELDEDKKISEQVMGKEVPLDETIGLEKGNIAPDFTLYNLDGKPLTLSDLKGKRVVLNFWTTWCPPCKAEMPHMQEYYEKYKEEDNVEIVGVNVTYDREKVERVEQFLKSYNITFPIVLEPDGSVTSQYKIITIPTTFMIDTEGRIQKQIIGPLDLETLRDNVTQLN</sequence>
<dbReference type="RefSeq" id="WP_241367698.1">
    <property type="nucleotide sequence ID" value="NZ_JAKZFC010000001.1"/>
</dbReference>
<keyword evidence="5" id="KW-1185">Reference proteome</keyword>
<evidence type="ECO:0000259" key="3">
    <source>
        <dbReference type="PROSITE" id="PS51352"/>
    </source>
</evidence>
<keyword evidence="2" id="KW-0472">Membrane</keyword>
<dbReference type="PANTHER" id="PTHR42852:SF17">
    <property type="entry name" value="THIOREDOXIN-LIKE PROTEIN HI_1115"/>
    <property type="match status" value="1"/>
</dbReference>
<comment type="caution">
    <text evidence="4">The sequence shown here is derived from an EMBL/GenBank/DDBJ whole genome shotgun (WGS) entry which is preliminary data.</text>
</comment>
<name>A0ABS9U8K8_9BACL</name>
<dbReference type="InterPro" id="IPR036249">
    <property type="entry name" value="Thioredoxin-like_sf"/>
</dbReference>
<dbReference type="PROSITE" id="PS00194">
    <property type="entry name" value="THIOREDOXIN_1"/>
    <property type="match status" value="1"/>
</dbReference>
<dbReference type="InterPro" id="IPR050553">
    <property type="entry name" value="Thioredoxin_ResA/DsbE_sf"/>
</dbReference>
<gene>
    <name evidence="4" type="ORF">LZ480_02145</name>
</gene>
<dbReference type="CDD" id="cd02966">
    <property type="entry name" value="TlpA_like_family"/>
    <property type="match status" value="1"/>
</dbReference>
<keyword evidence="2" id="KW-0812">Transmembrane</keyword>
<reference evidence="4 5" key="1">
    <citation type="submission" date="2022-03" db="EMBL/GenBank/DDBJ databases">
        <authorList>
            <person name="Jo J.-H."/>
            <person name="Im W.-T."/>
        </authorList>
    </citation>
    <scope>NUCLEOTIDE SEQUENCE [LARGE SCALE GENOMIC DNA]</scope>
    <source>
        <strain evidence="4 5">MA9</strain>
    </source>
</reference>
<dbReference type="Pfam" id="PF00578">
    <property type="entry name" value="AhpC-TSA"/>
    <property type="match status" value="1"/>
</dbReference>
<dbReference type="PROSITE" id="PS51352">
    <property type="entry name" value="THIOREDOXIN_2"/>
    <property type="match status" value="1"/>
</dbReference>
<evidence type="ECO:0000313" key="4">
    <source>
        <dbReference type="EMBL" id="MCH7320676.1"/>
    </source>
</evidence>
<keyword evidence="2" id="KW-1133">Transmembrane helix</keyword>
<evidence type="ECO:0000256" key="2">
    <source>
        <dbReference type="SAM" id="Phobius"/>
    </source>
</evidence>
<evidence type="ECO:0000256" key="1">
    <source>
        <dbReference type="ARBA" id="ARBA00023157"/>
    </source>
</evidence>
<accession>A0ABS9U8K8</accession>
<dbReference type="Gene3D" id="3.40.30.10">
    <property type="entry name" value="Glutaredoxin"/>
    <property type="match status" value="1"/>
</dbReference>
<keyword evidence="1" id="KW-1015">Disulfide bond</keyword>
<dbReference type="EMBL" id="JAKZFC010000001">
    <property type="protein sequence ID" value="MCH7320676.1"/>
    <property type="molecule type" value="Genomic_DNA"/>
</dbReference>
<feature type="transmembrane region" description="Helical" evidence="2">
    <location>
        <begin position="6"/>
        <end position="22"/>
    </location>
</feature>
<dbReference type="InterPro" id="IPR000866">
    <property type="entry name" value="AhpC/TSA"/>
</dbReference>